<comment type="caution">
    <text evidence="2">The sequence shown here is derived from an EMBL/GenBank/DDBJ whole genome shotgun (WGS) entry which is preliminary data.</text>
</comment>
<keyword evidence="1" id="KW-0812">Transmembrane</keyword>
<keyword evidence="1" id="KW-1133">Transmembrane helix</keyword>
<protein>
    <submittedName>
        <fullName evidence="2">Uncharacterized protein</fullName>
    </submittedName>
</protein>
<organism evidence="2 3">
    <name type="scientific">Dyella solisilvae</name>
    <dbReference type="NCBI Taxonomy" id="1920168"/>
    <lineage>
        <taxon>Bacteria</taxon>
        <taxon>Pseudomonadati</taxon>
        <taxon>Pseudomonadota</taxon>
        <taxon>Gammaproteobacteria</taxon>
        <taxon>Lysobacterales</taxon>
        <taxon>Rhodanobacteraceae</taxon>
        <taxon>Dyella</taxon>
    </lineage>
</organism>
<keyword evidence="1" id="KW-0472">Membrane</keyword>
<evidence type="ECO:0000313" key="2">
    <source>
        <dbReference type="EMBL" id="RDI97681.1"/>
    </source>
</evidence>
<dbReference type="AlphaFoldDB" id="A0A370K4U8"/>
<feature type="transmembrane region" description="Helical" evidence="1">
    <location>
        <begin position="37"/>
        <end position="53"/>
    </location>
</feature>
<gene>
    <name evidence="2" type="ORF">DVT68_15465</name>
</gene>
<accession>A0A370K4U8</accession>
<dbReference type="EMBL" id="QQSY01000004">
    <property type="protein sequence ID" value="RDI97681.1"/>
    <property type="molecule type" value="Genomic_DNA"/>
</dbReference>
<evidence type="ECO:0000313" key="3">
    <source>
        <dbReference type="Proteomes" id="UP000254711"/>
    </source>
</evidence>
<proteinExistence type="predicted"/>
<keyword evidence="3" id="KW-1185">Reference proteome</keyword>
<evidence type="ECO:0000256" key="1">
    <source>
        <dbReference type="SAM" id="Phobius"/>
    </source>
</evidence>
<reference evidence="2 3" key="1">
    <citation type="submission" date="2018-07" db="EMBL/GenBank/DDBJ databases">
        <title>Dyella solisilvae sp. nov., isolated from the pine and broad-leaved mixed forest soil.</title>
        <authorList>
            <person name="Gao Z."/>
            <person name="Qiu L."/>
        </authorList>
    </citation>
    <scope>NUCLEOTIDE SEQUENCE [LARGE SCALE GENOMIC DNA]</scope>
    <source>
        <strain evidence="2 3">DHG54</strain>
    </source>
</reference>
<name>A0A370K4U8_9GAMM</name>
<dbReference type="Proteomes" id="UP000254711">
    <property type="component" value="Unassembled WGS sequence"/>
</dbReference>
<sequence>MPASARNLMPAAPTTHFVELGQSILYRAAGLLVVRKQFLALPVIGSVLFSLLLRRFHSAIGQTA</sequence>